<keyword evidence="5" id="KW-1185">Reference proteome</keyword>
<organism evidence="4 5">
    <name type="scientific">Emydomyces testavorans</name>
    <dbReference type="NCBI Taxonomy" id="2070801"/>
    <lineage>
        <taxon>Eukaryota</taxon>
        <taxon>Fungi</taxon>
        <taxon>Dikarya</taxon>
        <taxon>Ascomycota</taxon>
        <taxon>Pezizomycotina</taxon>
        <taxon>Eurotiomycetes</taxon>
        <taxon>Eurotiomycetidae</taxon>
        <taxon>Onygenales</taxon>
        <taxon>Nannizziopsiaceae</taxon>
        <taxon>Emydomyces</taxon>
    </lineage>
</organism>
<keyword evidence="1" id="KW-0862">Zinc</keyword>
<dbReference type="PROSITE" id="PS00028">
    <property type="entry name" value="ZINC_FINGER_C2H2_1"/>
    <property type="match status" value="1"/>
</dbReference>
<reference evidence="4" key="1">
    <citation type="submission" date="2023-03" db="EMBL/GenBank/DDBJ databases">
        <title>Emydomyces testavorans Genome Sequence.</title>
        <authorList>
            <person name="Hoyer L."/>
        </authorList>
    </citation>
    <scope>NUCLEOTIDE SEQUENCE</scope>
    <source>
        <strain evidence="4">16-2883</strain>
    </source>
</reference>
<protein>
    <recommendedName>
        <fullName evidence="3">C2H2-type domain-containing protein</fullName>
    </recommendedName>
</protein>
<dbReference type="InterPro" id="IPR039258">
    <property type="entry name" value="ZNF511"/>
</dbReference>
<keyword evidence="1" id="KW-0863">Zinc-finger</keyword>
<evidence type="ECO:0000313" key="5">
    <source>
        <dbReference type="Proteomes" id="UP001219355"/>
    </source>
</evidence>
<dbReference type="InterPro" id="IPR013087">
    <property type="entry name" value="Znf_C2H2_type"/>
</dbReference>
<evidence type="ECO:0000259" key="3">
    <source>
        <dbReference type="PROSITE" id="PS50157"/>
    </source>
</evidence>
<evidence type="ECO:0000256" key="1">
    <source>
        <dbReference type="PROSITE-ProRule" id="PRU00042"/>
    </source>
</evidence>
<dbReference type="PANTHER" id="PTHR21354">
    <property type="entry name" value="ZINC FINGER PROTEIN 511"/>
    <property type="match status" value="1"/>
</dbReference>
<feature type="compositionally biased region" description="Low complexity" evidence="2">
    <location>
        <begin position="16"/>
        <end position="31"/>
    </location>
</feature>
<keyword evidence="1" id="KW-0479">Metal-binding</keyword>
<dbReference type="Gene3D" id="3.30.160.60">
    <property type="entry name" value="Classic Zinc Finger"/>
    <property type="match status" value="1"/>
</dbReference>
<dbReference type="EMBL" id="CP120627">
    <property type="protein sequence ID" value="WEW56596.1"/>
    <property type="molecule type" value="Genomic_DNA"/>
</dbReference>
<proteinExistence type="predicted"/>
<evidence type="ECO:0000313" key="4">
    <source>
        <dbReference type="EMBL" id="WEW56596.1"/>
    </source>
</evidence>
<dbReference type="PROSITE" id="PS50157">
    <property type="entry name" value="ZINC_FINGER_C2H2_2"/>
    <property type="match status" value="1"/>
</dbReference>
<gene>
    <name evidence="4" type="ORF">PRK78_002043</name>
</gene>
<feature type="region of interest" description="Disordered" evidence="2">
    <location>
        <begin position="1"/>
        <end position="38"/>
    </location>
</feature>
<dbReference type="Proteomes" id="UP001219355">
    <property type="component" value="Chromosome 1"/>
</dbReference>
<feature type="domain" description="C2H2-type" evidence="3">
    <location>
        <begin position="78"/>
        <end position="106"/>
    </location>
</feature>
<dbReference type="AlphaFoldDB" id="A0AAF0DDH5"/>
<feature type="region of interest" description="Disordered" evidence="2">
    <location>
        <begin position="171"/>
        <end position="194"/>
    </location>
</feature>
<dbReference type="GO" id="GO:0008270">
    <property type="term" value="F:zinc ion binding"/>
    <property type="evidence" value="ECO:0007669"/>
    <property type="project" value="UniProtKB-KW"/>
</dbReference>
<sequence length="282" mass="31987">MVKRSREEDSLEPSELDSTSSESTLSSSNTSQPKHVHLDSSTSVASEVICCSLPPHKESLSFSTYEDYEVHYKQFHVNRCSECGKNFPSELFLTRHIEENHDPLSEAKRERGEKTFGCFVEGCERRCSTPQKRRRHLIDKHLFPRTYNFYIINDGIDRHSSLLRPSPTYHRRVSVSRSTKYETRQQRRWSSEPMNSNLKAVPAAAEPPLAQTLDVKGPKTHESNHKSLTNLGAMDLDGPQRADVQDGVADLTNSLSALKFIPTSVILRQERGKNKMALKTTG</sequence>
<dbReference type="SMART" id="SM00355">
    <property type="entry name" value="ZnF_C2H2"/>
    <property type="match status" value="2"/>
</dbReference>
<evidence type="ECO:0000256" key="2">
    <source>
        <dbReference type="SAM" id="MobiDB-lite"/>
    </source>
</evidence>
<name>A0AAF0DDH5_9EURO</name>
<dbReference type="PANTHER" id="PTHR21354:SF0">
    <property type="entry name" value="ZINC FINGER PROTEIN 511"/>
    <property type="match status" value="1"/>
</dbReference>
<accession>A0AAF0DDH5</accession>